<dbReference type="PROSITE" id="PS50297">
    <property type="entry name" value="ANK_REP_REGION"/>
    <property type="match status" value="1"/>
</dbReference>
<keyword evidence="8" id="KW-0800">Toxin</keyword>
<evidence type="ECO:0000256" key="7">
    <source>
        <dbReference type="ARBA" id="ARBA00022618"/>
    </source>
</evidence>
<dbReference type="GO" id="GO:0044218">
    <property type="term" value="C:other organism cell membrane"/>
    <property type="evidence" value="ECO:0007669"/>
    <property type="project" value="UniProtKB-KW"/>
</dbReference>
<keyword evidence="10" id="KW-0638">Presynaptic neurotoxin</keyword>
<evidence type="ECO:0000256" key="11">
    <source>
        <dbReference type="ARBA" id="ARBA00023043"/>
    </source>
</evidence>
<feature type="region of interest" description="Disordered" evidence="15">
    <location>
        <begin position="51"/>
        <end position="76"/>
    </location>
</feature>
<dbReference type="Gene3D" id="1.25.40.20">
    <property type="entry name" value="Ankyrin repeat-containing domain"/>
    <property type="match status" value="1"/>
</dbReference>
<keyword evidence="5" id="KW-0964">Secreted</keyword>
<feature type="compositionally biased region" description="Polar residues" evidence="15">
    <location>
        <begin position="62"/>
        <end position="76"/>
    </location>
</feature>
<dbReference type="InterPro" id="IPR002110">
    <property type="entry name" value="Ankyrin_rpt"/>
</dbReference>
<evidence type="ECO:0000313" key="17">
    <source>
        <dbReference type="EMBL" id="GIX68877.1"/>
    </source>
</evidence>
<dbReference type="EMBL" id="BPLR01002007">
    <property type="protein sequence ID" value="GIX68877.1"/>
    <property type="molecule type" value="Genomic_DNA"/>
</dbReference>
<dbReference type="GO" id="GO:0005576">
    <property type="term" value="C:extracellular region"/>
    <property type="evidence" value="ECO:0007669"/>
    <property type="project" value="UniProtKB-SubCell"/>
</dbReference>
<dbReference type="GO" id="GO:0005783">
    <property type="term" value="C:endoplasmic reticulum"/>
    <property type="evidence" value="ECO:0007669"/>
    <property type="project" value="TreeGrafter"/>
</dbReference>
<feature type="compositionally biased region" description="Polar residues" evidence="15">
    <location>
        <begin position="421"/>
        <end position="430"/>
    </location>
</feature>
<dbReference type="AlphaFoldDB" id="A0AAV4MAV5"/>
<proteinExistence type="inferred from homology"/>
<dbReference type="PANTHER" id="PTHR12349">
    <property type="entry name" value="ANKYRIN REPEAT AND LEM DOMAIN-CONTAINING PROTEIN 2"/>
    <property type="match status" value="1"/>
</dbReference>
<dbReference type="Pfam" id="PF12796">
    <property type="entry name" value="Ank_2"/>
    <property type="match status" value="1"/>
</dbReference>
<keyword evidence="6" id="KW-1052">Target cell membrane</keyword>
<dbReference type="GO" id="GO:0006887">
    <property type="term" value="P:exocytosis"/>
    <property type="evidence" value="ECO:0007669"/>
    <property type="project" value="UniProtKB-KW"/>
</dbReference>
<keyword evidence="11 14" id="KW-0040">ANK repeat</keyword>
<evidence type="ECO:0000256" key="6">
    <source>
        <dbReference type="ARBA" id="ARBA00022537"/>
    </source>
</evidence>
<dbReference type="Proteomes" id="UP001054945">
    <property type="component" value="Unassembled WGS sequence"/>
</dbReference>
<dbReference type="Pfam" id="PF24567">
    <property type="entry name" value="ANKLE2_3rd"/>
    <property type="match status" value="1"/>
</dbReference>
<dbReference type="InterPro" id="IPR036770">
    <property type="entry name" value="Ankyrin_rpt-contain_sf"/>
</dbReference>
<evidence type="ECO:0000313" key="18">
    <source>
        <dbReference type="Proteomes" id="UP001054945"/>
    </source>
</evidence>
<protein>
    <submittedName>
        <fullName evidence="17">Ankyrin repeat and LEM domain-containing protein 2</fullName>
    </submittedName>
</protein>
<evidence type="ECO:0000259" key="16">
    <source>
        <dbReference type="Pfam" id="PF24567"/>
    </source>
</evidence>
<feature type="domain" description="ANKLE2 third alpha/beta" evidence="16">
    <location>
        <begin position="360"/>
        <end position="453"/>
    </location>
</feature>
<evidence type="ECO:0000256" key="4">
    <source>
        <dbReference type="ARBA" id="ARBA00022483"/>
    </source>
</evidence>
<dbReference type="InterPro" id="IPR056237">
    <property type="entry name" value="ANKLE2_3rd"/>
</dbReference>
<evidence type="ECO:0000256" key="13">
    <source>
        <dbReference type="ARBA" id="ARBA00023306"/>
    </source>
</evidence>
<keyword evidence="12" id="KW-0472">Membrane</keyword>
<organism evidence="17 18">
    <name type="scientific">Caerostris extrusa</name>
    <name type="common">Bark spider</name>
    <name type="synonym">Caerostris bankana</name>
    <dbReference type="NCBI Taxonomy" id="172846"/>
    <lineage>
        <taxon>Eukaryota</taxon>
        <taxon>Metazoa</taxon>
        <taxon>Ecdysozoa</taxon>
        <taxon>Arthropoda</taxon>
        <taxon>Chelicerata</taxon>
        <taxon>Arachnida</taxon>
        <taxon>Araneae</taxon>
        <taxon>Araneomorphae</taxon>
        <taxon>Entelegynae</taxon>
        <taxon>Araneoidea</taxon>
        <taxon>Araneidae</taxon>
        <taxon>Caerostris</taxon>
    </lineage>
</organism>
<comment type="similarity">
    <text evidence="3">Belongs to the ANKLE2 family.</text>
</comment>
<dbReference type="GO" id="GO:0051721">
    <property type="term" value="F:protein phosphatase 2A binding"/>
    <property type="evidence" value="ECO:0007669"/>
    <property type="project" value="TreeGrafter"/>
</dbReference>
<evidence type="ECO:0000256" key="8">
    <source>
        <dbReference type="ARBA" id="ARBA00022656"/>
    </source>
</evidence>
<keyword evidence="7" id="KW-0132">Cell division</keyword>
<dbReference type="GO" id="GO:0090729">
    <property type="term" value="F:toxin activity"/>
    <property type="evidence" value="ECO:0007669"/>
    <property type="project" value="UniProtKB-KW"/>
</dbReference>
<name>A0AAV4MAV5_CAEEX</name>
<accession>A0AAV4MAV5</accession>
<dbReference type="GO" id="GO:0051301">
    <property type="term" value="P:cell division"/>
    <property type="evidence" value="ECO:0007669"/>
    <property type="project" value="UniProtKB-KW"/>
</dbReference>
<feature type="region of interest" description="Disordered" evidence="15">
    <location>
        <begin position="420"/>
        <end position="442"/>
    </location>
</feature>
<evidence type="ECO:0000256" key="9">
    <source>
        <dbReference type="ARBA" id="ARBA00022699"/>
    </source>
</evidence>
<evidence type="ECO:0000256" key="15">
    <source>
        <dbReference type="SAM" id="MobiDB-lite"/>
    </source>
</evidence>
<evidence type="ECO:0000256" key="3">
    <source>
        <dbReference type="ARBA" id="ARBA00007597"/>
    </source>
</evidence>
<dbReference type="SMART" id="SM00248">
    <property type="entry name" value="ANK"/>
    <property type="match status" value="2"/>
</dbReference>
<comment type="caution">
    <text evidence="17">The sequence shown here is derived from an EMBL/GenBank/DDBJ whole genome shotgun (WGS) entry which is preliminary data.</text>
</comment>
<dbReference type="GO" id="GO:0044231">
    <property type="term" value="C:host cell presynaptic membrane"/>
    <property type="evidence" value="ECO:0007669"/>
    <property type="project" value="UniProtKB-KW"/>
</dbReference>
<comment type="subcellular location">
    <subcellularLocation>
        <location evidence="2">Secreted</location>
    </subcellularLocation>
    <subcellularLocation>
        <location evidence="1">Target cell membrane</location>
    </subcellularLocation>
</comment>
<evidence type="ECO:0000256" key="1">
    <source>
        <dbReference type="ARBA" id="ARBA00004175"/>
    </source>
</evidence>
<reference evidence="17 18" key="1">
    <citation type="submission" date="2021-06" db="EMBL/GenBank/DDBJ databases">
        <title>Caerostris extrusa draft genome.</title>
        <authorList>
            <person name="Kono N."/>
            <person name="Arakawa K."/>
        </authorList>
    </citation>
    <scope>NUCLEOTIDE SEQUENCE [LARGE SCALE GENOMIC DNA]</scope>
</reference>
<evidence type="ECO:0000256" key="10">
    <source>
        <dbReference type="ARBA" id="ARBA00023028"/>
    </source>
</evidence>
<keyword evidence="9" id="KW-0528">Neurotoxin</keyword>
<keyword evidence="4" id="KW-0268">Exocytosis</keyword>
<evidence type="ECO:0000256" key="14">
    <source>
        <dbReference type="PROSITE-ProRule" id="PRU00023"/>
    </source>
</evidence>
<sequence length="454" mass="51359">MLLNFTQCNKENTEVSTMGESYKNSQHLQADGDVLDLSNLFSNFLAYPIKGSSSKGKSSNSDARSNFLNDRNTSASDKSTLTCKKIISHSDRSTSTQEISTSTDDESSLSSEKYKASYKIGSFSHRRKSSSSLIYTDVKEALKAIKMYKDARFREFTSKDDALKYTFHSLEKIEKKRNSSDDHLRFRTSQELCQFRKIIERGDEVTFAKLVWSFPKSLIGEADIPTVVQHGVRYNALHVAAKCDKPMICQLILDILENPSYSELLYPNESPSMQSVRMYRIRDLYLNTGTQKTGDTPLHYASKFGSISCCKILLSHPQCDSDKKNMDGFTPKETICSRINPAPDHLKEKIEAIFQEGMLYVPILRSNHEISPPVIGKPCSCKDIDKSASLVAESDPKLTLKAFAGPMPFKTAQQFYRALKNPSSPRNSPFTPKEQDEIRKIKFTDPERGIERIY</sequence>
<feature type="compositionally biased region" description="Low complexity" evidence="15">
    <location>
        <begin position="51"/>
        <end position="61"/>
    </location>
</feature>
<evidence type="ECO:0000256" key="2">
    <source>
        <dbReference type="ARBA" id="ARBA00004613"/>
    </source>
</evidence>
<feature type="compositionally biased region" description="Basic and acidic residues" evidence="15">
    <location>
        <begin position="433"/>
        <end position="442"/>
    </location>
</feature>
<evidence type="ECO:0000256" key="5">
    <source>
        <dbReference type="ARBA" id="ARBA00022525"/>
    </source>
</evidence>
<evidence type="ECO:0000256" key="12">
    <source>
        <dbReference type="ARBA" id="ARBA00023298"/>
    </source>
</evidence>
<dbReference type="SUPFAM" id="SSF48403">
    <property type="entry name" value="Ankyrin repeat"/>
    <property type="match status" value="1"/>
</dbReference>
<dbReference type="PROSITE" id="PS50088">
    <property type="entry name" value="ANK_REPEAT"/>
    <property type="match status" value="1"/>
</dbReference>
<keyword evidence="12" id="KW-1053">Target membrane</keyword>
<dbReference type="PANTHER" id="PTHR12349:SF4">
    <property type="entry name" value="ANKYRIN REPEAT AND LEM DOMAIN-CONTAINING PROTEIN 2"/>
    <property type="match status" value="1"/>
</dbReference>
<feature type="repeat" description="ANK" evidence="14">
    <location>
        <begin position="293"/>
        <end position="316"/>
    </location>
</feature>
<keyword evidence="13" id="KW-0131">Cell cycle</keyword>
<keyword evidence="18" id="KW-1185">Reference proteome</keyword>
<gene>
    <name evidence="17" type="primary">ANKLE2</name>
    <name evidence="17" type="ORF">CEXT_545031</name>
</gene>